<dbReference type="AlphaFoldDB" id="A0A972NQR5"/>
<dbReference type="RefSeq" id="WP_172168272.1">
    <property type="nucleotide sequence ID" value="NZ_WOEZ01000122.1"/>
</dbReference>
<dbReference type="SUPFAM" id="SSF103473">
    <property type="entry name" value="MFS general substrate transporter"/>
    <property type="match status" value="1"/>
</dbReference>
<dbReference type="Gene3D" id="1.20.1250.20">
    <property type="entry name" value="MFS general substrate transporter like domains"/>
    <property type="match status" value="1"/>
</dbReference>
<evidence type="ECO:0000259" key="6">
    <source>
        <dbReference type="PROSITE" id="PS50850"/>
    </source>
</evidence>
<keyword evidence="3" id="KW-0812">Transmembrane</keyword>
<dbReference type="InterPro" id="IPR036259">
    <property type="entry name" value="MFS_trans_sf"/>
</dbReference>
<evidence type="ECO:0000256" key="3">
    <source>
        <dbReference type="ARBA" id="ARBA00022692"/>
    </source>
</evidence>
<evidence type="ECO:0000256" key="1">
    <source>
        <dbReference type="ARBA" id="ARBA00004141"/>
    </source>
</evidence>
<proteinExistence type="predicted"/>
<dbReference type="EMBL" id="WOEZ01000122">
    <property type="protein sequence ID" value="NPT57301.1"/>
    <property type="molecule type" value="Genomic_DNA"/>
</dbReference>
<sequence>MMITFIIGFMDRTNVGFAIPSVGSELALTSAVFGFASGMLFPGYGIAQPICGWLADRGYGKALINVTMVLWGIAELSQSMVHNASQLVAVRFAIDLFEGGIFPDLPAVREELVRAF</sequence>
<dbReference type="PANTHER" id="PTHR43791:SF100">
    <property type="entry name" value="SUGAR TRANSPORTER"/>
    <property type="match status" value="1"/>
</dbReference>
<keyword evidence="4" id="KW-1133">Transmembrane helix</keyword>
<accession>A0A972NQR5</accession>
<evidence type="ECO:0000256" key="4">
    <source>
        <dbReference type="ARBA" id="ARBA00022989"/>
    </source>
</evidence>
<reference evidence="7 8" key="1">
    <citation type="submission" date="2019-11" db="EMBL/GenBank/DDBJ databases">
        <title>Metabolism of dissolved organic matter in forest soils.</title>
        <authorList>
            <person name="Cyle K.T."/>
            <person name="Wilhelm R.C."/>
            <person name="Martinez C.E."/>
        </authorList>
    </citation>
    <scope>NUCLEOTIDE SEQUENCE [LARGE SCALE GENOMIC DNA]</scope>
    <source>
        <strain evidence="7 8">5N</strain>
    </source>
</reference>
<dbReference type="InterPro" id="IPR020846">
    <property type="entry name" value="MFS_dom"/>
</dbReference>
<dbReference type="GO" id="GO:0005886">
    <property type="term" value="C:plasma membrane"/>
    <property type="evidence" value="ECO:0007669"/>
    <property type="project" value="TreeGrafter"/>
</dbReference>
<comment type="caution">
    <text evidence="7">The sequence shown here is derived from an EMBL/GenBank/DDBJ whole genome shotgun (WGS) entry which is preliminary data.</text>
</comment>
<gene>
    <name evidence="7" type="ORF">GNZ13_22675</name>
</gene>
<organism evidence="7 8">
    <name type="scientific">Paraburkholderia elongata</name>
    <dbReference type="NCBI Taxonomy" id="2675747"/>
    <lineage>
        <taxon>Bacteria</taxon>
        <taxon>Pseudomonadati</taxon>
        <taxon>Pseudomonadota</taxon>
        <taxon>Betaproteobacteria</taxon>
        <taxon>Burkholderiales</taxon>
        <taxon>Burkholderiaceae</taxon>
        <taxon>Paraburkholderia</taxon>
    </lineage>
</organism>
<evidence type="ECO:0000313" key="7">
    <source>
        <dbReference type="EMBL" id="NPT57301.1"/>
    </source>
</evidence>
<dbReference type="PROSITE" id="PS50850">
    <property type="entry name" value="MFS"/>
    <property type="match status" value="1"/>
</dbReference>
<keyword evidence="2" id="KW-0813">Transport</keyword>
<dbReference type="InterPro" id="IPR011701">
    <property type="entry name" value="MFS"/>
</dbReference>
<dbReference type="Proteomes" id="UP000655523">
    <property type="component" value="Unassembled WGS sequence"/>
</dbReference>
<evidence type="ECO:0000256" key="5">
    <source>
        <dbReference type="ARBA" id="ARBA00023136"/>
    </source>
</evidence>
<protein>
    <submittedName>
        <fullName evidence="7">MFS transporter</fullName>
    </submittedName>
</protein>
<name>A0A972NQR5_9BURK</name>
<keyword evidence="5" id="KW-0472">Membrane</keyword>
<evidence type="ECO:0000313" key="8">
    <source>
        <dbReference type="Proteomes" id="UP000655523"/>
    </source>
</evidence>
<feature type="domain" description="Major facilitator superfamily (MFS) profile" evidence="6">
    <location>
        <begin position="1"/>
        <end position="116"/>
    </location>
</feature>
<comment type="subcellular location">
    <subcellularLocation>
        <location evidence="1">Membrane</location>
        <topology evidence="1">Multi-pass membrane protein</topology>
    </subcellularLocation>
</comment>
<evidence type="ECO:0000256" key="2">
    <source>
        <dbReference type="ARBA" id="ARBA00022448"/>
    </source>
</evidence>
<dbReference type="PANTHER" id="PTHR43791">
    <property type="entry name" value="PERMEASE-RELATED"/>
    <property type="match status" value="1"/>
</dbReference>
<dbReference type="Pfam" id="PF07690">
    <property type="entry name" value="MFS_1"/>
    <property type="match status" value="1"/>
</dbReference>
<dbReference type="GO" id="GO:0022857">
    <property type="term" value="F:transmembrane transporter activity"/>
    <property type="evidence" value="ECO:0007669"/>
    <property type="project" value="InterPro"/>
</dbReference>
<keyword evidence="8" id="KW-1185">Reference proteome</keyword>